<dbReference type="AlphaFoldDB" id="A0A9P6WTD0"/>
<feature type="compositionally biased region" description="Basic and acidic residues" evidence="1">
    <location>
        <begin position="76"/>
        <end position="88"/>
    </location>
</feature>
<dbReference type="Proteomes" id="UP000716291">
    <property type="component" value="Unassembled WGS sequence"/>
</dbReference>
<keyword evidence="3" id="KW-1185">Reference proteome</keyword>
<evidence type="ECO:0000313" key="3">
    <source>
        <dbReference type="Proteomes" id="UP000716291"/>
    </source>
</evidence>
<protein>
    <submittedName>
        <fullName evidence="2">Uncharacterized protein</fullName>
    </submittedName>
</protein>
<organism evidence="2 3">
    <name type="scientific">Rhizopus oryzae</name>
    <name type="common">Mucormycosis agent</name>
    <name type="synonym">Rhizopus arrhizus var. delemar</name>
    <dbReference type="NCBI Taxonomy" id="64495"/>
    <lineage>
        <taxon>Eukaryota</taxon>
        <taxon>Fungi</taxon>
        <taxon>Fungi incertae sedis</taxon>
        <taxon>Mucoromycota</taxon>
        <taxon>Mucoromycotina</taxon>
        <taxon>Mucoromycetes</taxon>
        <taxon>Mucorales</taxon>
        <taxon>Mucorineae</taxon>
        <taxon>Rhizopodaceae</taxon>
        <taxon>Rhizopus</taxon>
    </lineage>
</organism>
<feature type="region of interest" description="Disordered" evidence="1">
    <location>
        <begin position="30"/>
        <end position="100"/>
    </location>
</feature>
<accession>A0A9P6WTD0</accession>
<reference evidence="2" key="1">
    <citation type="journal article" date="2020" name="Microb. Genom.">
        <title>Genetic diversity of clinical and environmental Mucorales isolates obtained from an investigation of mucormycosis cases among solid organ transplant recipients.</title>
        <authorList>
            <person name="Nguyen M.H."/>
            <person name="Kaul D."/>
            <person name="Muto C."/>
            <person name="Cheng S.J."/>
            <person name="Richter R.A."/>
            <person name="Bruno V.M."/>
            <person name="Liu G."/>
            <person name="Beyhan S."/>
            <person name="Sundermann A.J."/>
            <person name="Mounaud S."/>
            <person name="Pasculle A.W."/>
            <person name="Nierman W.C."/>
            <person name="Driscoll E."/>
            <person name="Cumbie R."/>
            <person name="Clancy C.J."/>
            <person name="Dupont C.L."/>
        </authorList>
    </citation>
    <scope>NUCLEOTIDE SEQUENCE</scope>
    <source>
        <strain evidence="2">GL11</strain>
    </source>
</reference>
<gene>
    <name evidence="2" type="ORF">G6F64_014878</name>
</gene>
<sequence>MQTTDENLVQVSTLLQAISRGDLTVRMQAQADRWPHPGQRIQHQPGRRRDCFGQHRPVAAHRAAGRESGGNGRVDGGADLHREAERGQRTSGEPIGGQRV</sequence>
<name>A0A9P6WTD0_RHIOR</name>
<evidence type="ECO:0000256" key="1">
    <source>
        <dbReference type="SAM" id="MobiDB-lite"/>
    </source>
</evidence>
<evidence type="ECO:0000313" key="2">
    <source>
        <dbReference type="EMBL" id="KAG1275504.1"/>
    </source>
</evidence>
<proteinExistence type="predicted"/>
<comment type="caution">
    <text evidence="2">The sequence shown here is derived from an EMBL/GenBank/DDBJ whole genome shotgun (WGS) entry which is preliminary data.</text>
</comment>
<dbReference type="EMBL" id="JAANQT010010049">
    <property type="protein sequence ID" value="KAG1275504.1"/>
    <property type="molecule type" value="Genomic_DNA"/>
</dbReference>